<dbReference type="PANTHER" id="PTHR38459">
    <property type="entry name" value="PROPHAGE BACTOPRENOL-LINKED GLUCOSE TRANSLOCASE HOMOLOG"/>
    <property type="match status" value="1"/>
</dbReference>
<dbReference type="Pfam" id="PF04138">
    <property type="entry name" value="GtrA_DPMS_TM"/>
    <property type="match status" value="1"/>
</dbReference>
<comment type="subcellular location">
    <subcellularLocation>
        <location evidence="1">Membrane</location>
        <topology evidence="1">Multi-pass membrane protein</topology>
    </subcellularLocation>
</comment>
<keyword evidence="3 6" id="KW-0812">Transmembrane</keyword>
<evidence type="ECO:0000313" key="8">
    <source>
        <dbReference type="EMBL" id="MBM0633249.1"/>
    </source>
</evidence>
<dbReference type="GO" id="GO:0005886">
    <property type="term" value="C:plasma membrane"/>
    <property type="evidence" value="ECO:0007669"/>
    <property type="project" value="TreeGrafter"/>
</dbReference>
<dbReference type="GO" id="GO:0000271">
    <property type="term" value="P:polysaccharide biosynthetic process"/>
    <property type="evidence" value="ECO:0007669"/>
    <property type="project" value="InterPro"/>
</dbReference>
<sequence>MKLGKELVNYVVFGILTTIINLIIYALFTKVLGADYKLSITVAWLISIIFAFVTNKLYVFKKNNSQLTSLPKEFSLFFLIRLSSLCLDFILMIVLIQNVRMDDFLAKIIVNFIVIAVNYLASKYLVFMKRTSD</sequence>
<dbReference type="AlphaFoldDB" id="A0A8I1LQ28"/>
<feature type="transmembrane region" description="Helical" evidence="6">
    <location>
        <begin position="34"/>
        <end position="53"/>
    </location>
</feature>
<dbReference type="RefSeq" id="WP_165146356.1">
    <property type="nucleotide sequence ID" value="NZ_JAEHFQ010000004.1"/>
</dbReference>
<keyword evidence="4 6" id="KW-1133">Transmembrane helix</keyword>
<comment type="similarity">
    <text evidence="2">Belongs to the GtrA family.</text>
</comment>
<feature type="domain" description="GtrA/DPMS transmembrane" evidence="7">
    <location>
        <begin position="10"/>
        <end position="127"/>
    </location>
</feature>
<feature type="transmembrane region" description="Helical" evidence="6">
    <location>
        <begin position="74"/>
        <end position="96"/>
    </location>
</feature>
<evidence type="ECO:0000256" key="3">
    <source>
        <dbReference type="ARBA" id="ARBA00022692"/>
    </source>
</evidence>
<gene>
    <name evidence="8" type="ORF">JDW19_08910</name>
</gene>
<evidence type="ECO:0000256" key="2">
    <source>
        <dbReference type="ARBA" id="ARBA00009399"/>
    </source>
</evidence>
<evidence type="ECO:0000256" key="6">
    <source>
        <dbReference type="SAM" id="Phobius"/>
    </source>
</evidence>
<evidence type="ECO:0000256" key="4">
    <source>
        <dbReference type="ARBA" id="ARBA00022989"/>
    </source>
</evidence>
<dbReference type="InterPro" id="IPR007267">
    <property type="entry name" value="GtrA_DPMS_TM"/>
</dbReference>
<organism evidence="8 9">
    <name type="scientific">Paenibacillus polymyxa</name>
    <name type="common">Bacillus polymyxa</name>
    <dbReference type="NCBI Taxonomy" id="1406"/>
    <lineage>
        <taxon>Bacteria</taxon>
        <taxon>Bacillati</taxon>
        <taxon>Bacillota</taxon>
        <taxon>Bacilli</taxon>
        <taxon>Bacillales</taxon>
        <taxon>Paenibacillaceae</taxon>
        <taxon>Paenibacillus</taxon>
    </lineage>
</organism>
<evidence type="ECO:0000256" key="1">
    <source>
        <dbReference type="ARBA" id="ARBA00004141"/>
    </source>
</evidence>
<keyword evidence="5 6" id="KW-0472">Membrane</keyword>
<reference evidence="8" key="1">
    <citation type="submission" date="2020-12" db="EMBL/GenBank/DDBJ databases">
        <title>Paenibacillus polymyxa LMG 27872: a double-edged sword.</title>
        <authorList>
            <person name="Langendries S."/>
            <person name="Garcia Mendez S."/>
            <person name="Beirinckx S."/>
            <person name="Viaene T."/>
            <person name="Baeyen S."/>
            <person name="Goeminne G."/>
            <person name="Willems A."/>
            <person name="Debode J."/>
            <person name="Goormachtig S."/>
        </authorList>
    </citation>
    <scope>NUCLEOTIDE SEQUENCE</scope>
    <source>
        <strain evidence="8">LMG 27872</strain>
    </source>
</reference>
<feature type="transmembrane region" description="Helical" evidence="6">
    <location>
        <begin position="108"/>
        <end position="127"/>
    </location>
</feature>
<accession>A0A8I1LQ28</accession>
<evidence type="ECO:0000313" key="9">
    <source>
        <dbReference type="Proteomes" id="UP000650605"/>
    </source>
</evidence>
<proteinExistence type="inferred from homology"/>
<evidence type="ECO:0000256" key="5">
    <source>
        <dbReference type="ARBA" id="ARBA00023136"/>
    </source>
</evidence>
<comment type="caution">
    <text evidence="8">The sequence shown here is derived from an EMBL/GenBank/DDBJ whole genome shotgun (WGS) entry which is preliminary data.</text>
</comment>
<dbReference type="EMBL" id="JAEHFQ010000004">
    <property type="protein sequence ID" value="MBM0633249.1"/>
    <property type="molecule type" value="Genomic_DNA"/>
</dbReference>
<feature type="transmembrane region" description="Helical" evidence="6">
    <location>
        <begin position="7"/>
        <end position="28"/>
    </location>
</feature>
<dbReference type="Proteomes" id="UP000650605">
    <property type="component" value="Unassembled WGS sequence"/>
</dbReference>
<evidence type="ECO:0000259" key="7">
    <source>
        <dbReference type="Pfam" id="PF04138"/>
    </source>
</evidence>
<dbReference type="PANTHER" id="PTHR38459:SF5">
    <property type="entry name" value="CELL WALL TEICHOIC ACID GLYCOSYLATION PROTEIN GTCA"/>
    <property type="match status" value="1"/>
</dbReference>
<dbReference type="InterPro" id="IPR051401">
    <property type="entry name" value="GtrA_CellWall_Glycosyl"/>
</dbReference>
<protein>
    <submittedName>
        <fullName evidence="8">GtrA family protein</fullName>
    </submittedName>
</protein>
<name>A0A8I1LQ28_PAEPO</name>